<protein>
    <recommendedName>
        <fullName evidence="13">Branched-chain amino acid ABC transporter permease</fullName>
    </recommendedName>
</protein>
<feature type="transmembrane region" description="Helical" evidence="10">
    <location>
        <begin position="213"/>
        <end position="232"/>
    </location>
</feature>
<evidence type="ECO:0000256" key="3">
    <source>
        <dbReference type="ARBA" id="ARBA00022475"/>
    </source>
</evidence>
<dbReference type="GO" id="GO:0015188">
    <property type="term" value="F:L-isoleucine transmembrane transporter activity"/>
    <property type="evidence" value="ECO:0007669"/>
    <property type="project" value="TreeGrafter"/>
</dbReference>
<dbReference type="GO" id="GO:0015808">
    <property type="term" value="P:L-alanine transport"/>
    <property type="evidence" value="ECO:0007669"/>
    <property type="project" value="TreeGrafter"/>
</dbReference>
<dbReference type="Pfam" id="PF02653">
    <property type="entry name" value="BPD_transp_2"/>
    <property type="match status" value="1"/>
</dbReference>
<evidence type="ECO:0000256" key="5">
    <source>
        <dbReference type="ARBA" id="ARBA00022692"/>
    </source>
</evidence>
<accession>A0A1V6LZT3</accession>
<evidence type="ECO:0000256" key="6">
    <source>
        <dbReference type="ARBA" id="ARBA00022970"/>
    </source>
</evidence>
<comment type="caution">
    <text evidence="11">The sequence shown here is derived from an EMBL/GenBank/DDBJ whole genome shotgun (WGS) entry which is preliminary data.</text>
</comment>
<feature type="transmembrane region" description="Helical" evidence="10">
    <location>
        <begin position="93"/>
        <end position="113"/>
    </location>
</feature>
<dbReference type="EMBL" id="MJUW02000080">
    <property type="protein sequence ID" value="OQD45640.1"/>
    <property type="molecule type" value="Genomic_DNA"/>
</dbReference>
<feature type="transmembrane region" description="Helical" evidence="10">
    <location>
        <begin position="263"/>
        <end position="281"/>
    </location>
</feature>
<keyword evidence="8 10" id="KW-0472">Membrane</keyword>
<evidence type="ECO:0000256" key="4">
    <source>
        <dbReference type="ARBA" id="ARBA00022519"/>
    </source>
</evidence>
<dbReference type="GO" id="GO:0042941">
    <property type="term" value="P:D-alanine transmembrane transport"/>
    <property type="evidence" value="ECO:0007669"/>
    <property type="project" value="TreeGrafter"/>
</dbReference>
<gene>
    <name evidence="11" type="ORF">BIY37_07200</name>
</gene>
<proteinExistence type="inferred from homology"/>
<dbReference type="GO" id="GO:1903806">
    <property type="term" value="P:L-isoleucine import across plasma membrane"/>
    <property type="evidence" value="ECO:0007669"/>
    <property type="project" value="TreeGrafter"/>
</dbReference>
<evidence type="ECO:0000256" key="10">
    <source>
        <dbReference type="SAM" id="Phobius"/>
    </source>
</evidence>
<feature type="transmembrane region" description="Helical" evidence="10">
    <location>
        <begin position="58"/>
        <end position="81"/>
    </location>
</feature>
<dbReference type="CDD" id="cd06582">
    <property type="entry name" value="TM_PBP1_LivH_like"/>
    <property type="match status" value="1"/>
</dbReference>
<keyword evidence="12" id="KW-1185">Reference proteome</keyword>
<keyword evidence="2" id="KW-0813">Transport</keyword>
<dbReference type="GO" id="GO:0015192">
    <property type="term" value="F:L-phenylalanine transmembrane transporter activity"/>
    <property type="evidence" value="ECO:0007669"/>
    <property type="project" value="TreeGrafter"/>
</dbReference>
<feature type="transmembrane region" description="Helical" evidence="10">
    <location>
        <begin position="188"/>
        <end position="207"/>
    </location>
</feature>
<dbReference type="RefSeq" id="WP_070067147.1">
    <property type="nucleotide sequence ID" value="NZ_MJUW02000080.1"/>
</dbReference>
<keyword evidence="6" id="KW-0029">Amino-acid transport</keyword>
<keyword evidence="4" id="KW-0997">Cell inner membrane</keyword>
<evidence type="ECO:0000256" key="2">
    <source>
        <dbReference type="ARBA" id="ARBA00022448"/>
    </source>
</evidence>
<dbReference type="InterPro" id="IPR052157">
    <property type="entry name" value="BCAA_transport_permease"/>
</dbReference>
<dbReference type="AlphaFoldDB" id="A0A1V6LZT3"/>
<dbReference type="GO" id="GO:0015190">
    <property type="term" value="F:L-leucine transmembrane transporter activity"/>
    <property type="evidence" value="ECO:0007669"/>
    <property type="project" value="TreeGrafter"/>
</dbReference>
<organism evidence="11 12">
    <name type="scientific">Candidatus Brocadia sapporoensis</name>
    <dbReference type="NCBI Taxonomy" id="392547"/>
    <lineage>
        <taxon>Bacteria</taxon>
        <taxon>Pseudomonadati</taxon>
        <taxon>Planctomycetota</taxon>
        <taxon>Candidatus Brocadiia</taxon>
        <taxon>Candidatus Brocadiales</taxon>
        <taxon>Candidatus Brocadiaceae</taxon>
        <taxon>Candidatus Brocadia</taxon>
    </lineage>
</organism>
<dbReference type="InterPro" id="IPR001851">
    <property type="entry name" value="ABC_transp_permease"/>
</dbReference>
<dbReference type="Proteomes" id="UP000242219">
    <property type="component" value="Unassembled WGS sequence"/>
</dbReference>
<dbReference type="PANTHER" id="PTHR11795">
    <property type="entry name" value="BRANCHED-CHAIN AMINO ACID TRANSPORT SYSTEM PERMEASE PROTEIN LIVH"/>
    <property type="match status" value="1"/>
</dbReference>
<name>A0A1V6LZT3_9BACT</name>
<dbReference type="GO" id="GO:0005304">
    <property type="term" value="F:L-valine transmembrane transporter activity"/>
    <property type="evidence" value="ECO:0007669"/>
    <property type="project" value="TreeGrafter"/>
</dbReference>
<feature type="transmembrane region" description="Helical" evidence="10">
    <location>
        <begin position="239"/>
        <end position="257"/>
    </location>
</feature>
<reference evidence="11 12" key="1">
    <citation type="journal article" date="2016" name="Genome Announc.">
        <title>Draft Genome Sequence of the Anaerobic Ammonium-Oxidizing Bacterium 'Candidatus Brocadia sp. 40'.</title>
        <authorList>
            <person name="Ali M."/>
            <person name="Haroon M.F."/>
            <person name="Narita Y."/>
            <person name="Zhang L."/>
            <person name="Rangel Shaw D."/>
            <person name="Okabe S."/>
            <person name="Saikaly P.E."/>
        </authorList>
    </citation>
    <scope>NUCLEOTIDE SEQUENCE [LARGE SCALE GENOMIC DNA]</scope>
    <source>
        <strain evidence="11 12">40</strain>
    </source>
</reference>
<feature type="transmembrane region" description="Helical" evidence="10">
    <location>
        <begin position="34"/>
        <end position="52"/>
    </location>
</feature>
<comment type="subcellular location">
    <subcellularLocation>
        <location evidence="1">Cell membrane</location>
        <topology evidence="1">Multi-pass membrane protein</topology>
    </subcellularLocation>
</comment>
<sequence length="290" mass="31942">MILQLIANGIITGSLISIMAIGFGVIYSTTNFFHIAYGAVYTVAAYLLYALLSWHLPFAISIILAIILTIVAGILIEFLVYKPLHEKRASHGIYLISSLGVYILIINIIALIFGNETKLLSYEIGASVHLGGIILTKIQVVQFFTFLILAILSLFFMHYTRIGKTIQAMGCNARLLEFRGVNLQKMRFIVFAIGSFFASIAAILTGLDVGLDPYMGMMPLLNAVTAVILGGVKRIEGTIAGAFFIGMSQNLVVWYFSGRWESVVTFSVLIVFFLYQSGGVLKMKKRAEEL</sequence>
<keyword evidence="7 10" id="KW-1133">Transmembrane helix</keyword>
<dbReference type="GO" id="GO:0005886">
    <property type="term" value="C:plasma membrane"/>
    <property type="evidence" value="ECO:0007669"/>
    <property type="project" value="UniProtKB-SubCell"/>
</dbReference>
<feature type="transmembrane region" description="Helical" evidence="10">
    <location>
        <begin position="6"/>
        <end position="27"/>
    </location>
</feature>
<evidence type="ECO:0000256" key="1">
    <source>
        <dbReference type="ARBA" id="ARBA00004651"/>
    </source>
</evidence>
<evidence type="ECO:0000256" key="8">
    <source>
        <dbReference type="ARBA" id="ARBA00023136"/>
    </source>
</evidence>
<feature type="transmembrane region" description="Helical" evidence="10">
    <location>
        <begin position="133"/>
        <end position="157"/>
    </location>
</feature>
<keyword evidence="5 10" id="KW-0812">Transmembrane</keyword>
<comment type="similarity">
    <text evidence="9">Belongs to the binding-protein-dependent transport system permease family. LivHM subfamily.</text>
</comment>
<evidence type="ECO:0000256" key="9">
    <source>
        <dbReference type="ARBA" id="ARBA00037998"/>
    </source>
</evidence>
<keyword evidence="3" id="KW-1003">Cell membrane</keyword>
<evidence type="ECO:0000313" key="11">
    <source>
        <dbReference type="EMBL" id="OQD45640.1"/>
    </source>
</evidence>
<evidence type="ECO:0000313" key="12">
    <source>
        <dbReference type="Proteomes" id="UP000242219"/>
    </source>
</evidence>
<evidence type="ECO:0008006" key="13">
    <source>
        <dbReference type="Google" id="ProtNLM"/>
    </source>
</evidence>
<evidence type="ECO:0000256" key="7">
    <source>
        <dbReference type="ARBA" id="ARBA00022989"/>
    </source>
</evidence>
<dbReference type="PANTHER" id="PTHR11795:SF371">
    <property type="entry name" value="HIGH-AFFINITY BRANCHED-CHAIN AMINO ACID TRANSPORT SYSTEM PERMEASE PROTEIN LIVH"/>
    <property type="match status" value="1"/>
</dbReference>